<evidence type="ECO:0000256" key="2">
    <source>
        <dbReference type="SAM" id="Phobius"/>
    </source>
</evidence>
<keyword evidence="2" id="KW-0812">Transmembrane</keyword>
<dbReference type="NCBIfam" id="TIGR02675">
    <property type="entry name" value="tape_meas_nterm"/>
    <property type="match status" value="1"/>
</dbReference>
<dbReference type="EMBL" id="PREU01000006">
    <property type="protein sequence ID" value="PPA75347.1"/>
    <property type="molecule type" value="Genomic_DNA"/>
</dbReference>
<dbReference type="InterPro" id="IPR013491">
    <property type="entry name" value="Tape_meas_N"/>
</dbReference>
<feature type="compositionally biased region" description="Polar residues" evidence="1">
    <location>
        <begin position="102"/>
        <end position="131"/>
    </location>
</feature>
<dbReference type="RefSeq" id="WP_104144029.1">
    <property type="nucleotide sequence ID" value="NZ_PREU01000006.1"/>
</dbReference>
<name>A0A2S5GQH2_9BURK</name>
<protein>
    <submittedName>
        <fullName evidence="4">Tail tape measure protein</fullName>
    </submittedName>
</protein>
<dbReference type="OrthoDB" id="8525523at2"/>
<feature type="region of interest" description="Disordered" evidence="1">
    <location>
        <begin position="177"/>
        <end position="202"/>
    </location>
</feature>
<feature type="domain" description="Tape measure protein N-terminal" evidence="3">
    <location>
        <begin position="162"/>
        <end position="341"/>
    </location>
</feature>
<keyword evidence="2" id="KW-0472">Membrane</keyword>
<evidence type="ECO:0000313" key="5">
    <source>
        <dbReference type="Proteomes" id="UP000239990"/>
    </source>
</evidence>
<feature type="region of interest" description="Disordered" evidence="1">
    <location>
        <begin position="102"/>
        <end position="135"/>
    </location>
</feature>
<comment type="caution">
    <text evidence="4">The sequence shown here is derived from an EMBL/GenBank/DDBJ whole genome shotgun (WGS) entry which is preliminary data.</text>
</comment>
<dbReference type="Pfam" id="PF20155">
    <property type="entry name" value="TMP_3"/>
    <property type="match status" value="1"/>
</dbReference>
<gene>
    <name evidence="4" type="ORF">C4E15_14655</name>
</gene>
<evidence type="ECO:0000259" key="3">
    <source>
        <dbReference type="Pfam" id="PF20155"/>
    </source>
</evidence>
<accession>A0A2S5GQH2</accession>
<feature type="transmembrane region" description="Helical" evidence="2">
    <location>
        <begin position="549"/>
        <end position="567"/>
    </location>
</feature>
<organism evidence="4 5">
    <name type="scientific">Achromobacter spanius</name>
    <dbReference type="NCBI Taxonomy" id="217203"/>
    <lineage>
        <taxon>Bacteria</taxon>
        <taxon>Pseudomonadati</taxon>
        <taxon>Pseudomonadota</taxon>
        <taxon>Betaproteobacteria</taxon>
        <taxon>Burkholderiales</taxon>
        <taxon>Alcaligenaceae</taxon>
        <taxon>Achromobacter</taxon>
    </lineage>
</organism>
<feature type="transmembrane region" description="Helical" evidence="2">
    <location>
        <begin position="516"/>
        <end position="537"/>
    </location>
</feature>
<dbReference type="AlphaFoldDB" id="A0A2S5GQH2"/>
<sequence length="785" mass="82407">MIVVREVVTLLRYQVDQSGLLAYRQAFESTLQAMVGASVRAGAAMRQALADVLPGVANTPQAKAGPSASARMPGALMTIAQMAVAQMTVGRMTVGQMASQRTANGQTANGQTANGQTASASVGPRPQSTPAARQHAGALGGLRGVIQLTLGASPFKRVLGDIDAWVQIQARLLQAAGSEGNAGQADRDLARVSRTSGTPYADNVDTYARSALTLQDHGRTRQEATGITEAVALSMRLSQTPAQNRDGIVTALTNMVEQGRLDLGQFNTLPQRMQDALATGLNLSRGQLRDQVQGGQVTTDRALPALQSQLPAMRTEAEAAPASITAAMTVFNDAMQRYLGQALPAGHGVLNGVATSILFLADHIDAVVKLLALTGASIGLVSLGNGLRRARAVAGGLFQSLTAATRAALGLDAAMAMRSGPAGAMQMLSVWTRSIAPMLRMAAVLTTIYLIGEDIANWMAGGESVLGGWIGGVEEWQDELDAVSSVLTFVKDLLGGAGEALGPWIQRFGSIAVMVYGLWQILSPVGGFLLNLARVVVPMLWNAFAMTPIGRIISLIGMLAVALWKIWENWDAIKAYISASWDALMAMAMDSFLGPVIEYIGAIWKFWSGLVSGVIAAFTGDWDGAIAHWAGAFNGLWTFFSDMGGRMVATVKEIGRAIQTWVIDKARAAKDWLKSLLPGQSGPDAGDQASVMDGWSPDAAPNWLTTASSAAGLVVPPVSVIGPVPMRVGAPFSFQSSNNFVVNVASGDPLVVKKAVADAVSQGQQRGLQSLPHWYDLTPGVESPG</sequence>
<evidence type="ECO:0000313" key="4">
    <source>
        <dbReference type="EMBL" id="PPA75347.1"/>
    </source>
</evidence>
<proteinExistence type="predicted"/>
<keyword evidence="2" id="KW-1133">Transmembrane helix</keyword>
<reference evidence="4 5" key="1">
    <citation type="submission" date="2018-02" db="EMBL/GenBank/DDBJ databases">
        <title>Draft Genome of Achromobacter spanius stain 6.</title>
        <authorList>
            <person name="Gunasekera T.S."/>
            <person name="Radwan O."/>
            <person name="Ruiz O.N."/>
        </authorList>
    </citation>
    <scope>NUCLEOTIDE SEQUENCE [LARGE SCALE GENOMIC DNA]</scope>
    <source>
        <strain evidence="4 5">6</strain>
    </source>
</reference>
<evidence type="ECO:0000256" key="1">
    <source>
        <dbReference type="SAM" id="MobiDB-lite"/>
    </source>
</evidence>
<dbReference type="Proteomes" id="UP000239990">
    <property type="component" value="Unassembled WGS sequence"/>
</dbReference>